<dbReference type="VEuPathDB" id="FungiDB:TRICI_002489"/>
<keyword evidence="3" id="KW-1185">Reference proteome</keyword>
<evidence type="ECO:0000313" key="3">
    <source>
        <dbReference type="Proteomes" id="UP000761534"/>
    </source>
</evidence>
<organism evidence="2 3">
    <name type="scientific">Trichomonascus ciferrii</name>
    <dbReference type="NCBI Taxonomy" id="44093"/>
    <lineage>
        <taxon>Eukaryota</taxon>
        <taxon>Fungi</taxon>
        <taxon>Dikarya</taxon>
        <taxon>Ascomycota</taxon>
        <taxon>Saccharomycotina</taxon>
        <taxon>Dipodascomycetes</taxon>
        <taxon>Dipodascales</taxon>
        <taxon>Trichomonascaceae</taxon>
        <taxon>Trichomonascus</taxon>
        <taxon>Trichomonascus ciferrii complex</taxon>
    </lineage>
</organism>
<dbReference type="Gene3D" id="1.10.472.10">
    <property type="entry name" value="Cyclin-like"/>
    <property type="match status" value="1"/>
</dbReference>
<dbReference type="AlphaFoldDB" id="A0A642V6H7"/>
<dbReference type="GO" id="GO:0000307">
    <property type="term" value="C:cyclin-dependent protein kinase holoenzyme complex"/>
    <property type="evidence" value="ECO:0007669"/>
    <property type="project" value="TreeGrafter"/>
</dbReference>
<comment type="caution">
    <text evidence="2">The sequence shown here is derived from an EMBL/GenBank/DDBJ whole genome shotgun (WGS) entry which is preliminary data.</text>
</comment>
<sequence length="287" mass="32625">MLAAINTNNNHANSTIVYKDNRGSVLRLEESKAMFVEALVESAIVIIVTIWPHANKGGIPLKKFIKESLKRSRTCYSTFQVALYYLILLKESKALQQQETADEKTSGLKCGRRAFLSSLMIASKYLQDRNYTVKAWSTIVGLPVSDLRKYEMEFLKAVDWKVHVQQSVYNRWSSLLLSSATEDGVVWTEKIKCLGTECIIDTPTTPSDHWKTSNNDNIYLRTNTTTITNATTTTNNTRVDSGASAYPTPTMSDHDSDWERDEDESYRCNRKRKISVSDDSQTKRVRL</sequence>
<dbReference type="EMBL" id="SWFS01000169">
    <property type="protein sequence ID" value="KAA8915376.1"/>
    <property type="molecule type" value="Genomic_DNA"/>
</dbReference>
<dbReference type="InterPro" id="IPR013922">
    <property type="entry name" value="Cyclin_PHO80-like"/>
</dbReference>
<name>A0A642V6H7_9ASCO</name>
<protein>
    <recommendedName>
        <fullName evidence="4">Cyclin N-terminal domain-containing protein</fullName>
    </recommendedName>
</protein>
<evidence type="ECO:0000313" key="2">
    <source>
        <dbReference type="EMBL" id="KAA8915376.1"/>
    </source>
</evidence>
<reference evidence="2" key="1">
    <citation type="journal article" date="2019" name="G3 (Bethesda)">
        <title>Genome Assemblies of Two Rare Opportunistic Yeast Pathogens: Diutina rugosa (syn. Candida rugosa) and Trichomonascus ciferrii (syn. Candida ciferrii).</title>
        <authorList>
            <person name="Mixao V."/>
            <person name="Saus E."/>
            <person name="Hansen A.P."/>
            <person name="Lass-Florl C."/>
            <person name="Gabaldon T."/>
        </authorList>
    </citation>
    <scope>NUCLEOTIDE SEQUENCE</scope>
    <source>
        <strain evidence="2">CBS 4856</strain>
    </source>
</reference>
<proteinExistence type="predicted"/>
<feature type="region of interest" description="Disordered" evidence="1">
    <location>
        <begin position="231"/>
        <end position="264"/>
    </location>
</feature>
<dbReference type="InterPro" id="IPR036915">
    <property type="entry name" value="Cyclin-like_sf"/>
</dbReference>
<dbReference type="Pfam" id="PF08613">
    <property type="entry name" value="Cyclin"/>
    <property type="match status" value="1"/>
</dbReference>
<evidence type="ECO:0000256" key="1">
    <source>
        <dbReference type="SAM" id="MobiDB-lite"/>
    </source>
</evidence>
<dbReference type="GO" id="GO:0005634">
    <property type="term" value="C:nucleus"/>
    <property type="evidence" value="ECO:0007669"/>
    <property type="project" value="TreeGrafter"/>
</dbReference>
<evidence type="ECO:0008006" key="4">
    <source>
        <dbReference type="Google" id="ProtNLM"/>
    </source>
</evidence>
<dbReference type="CDD" id="cd20557">
    <property type="entry name" value="CYCLIN_ScPCL1-like"/>
    <property type="match status" value="1"/>
</dbReference>
<dbReference type="Proteomes" id="UP000761534">
    <property type="component" value="Unassembled WGS sequence"/>
</dbReference>
<dbReference type="SUPFAM" id="SSF47954">
    <property type="entry name" value="Cyclin-like"/>
    <property type="match status" value="1"/>
</dbReference>
<dbReference type="PANTHER" id="PTHR15615:SF36">
    <property type="entry name" value="PHO85 CYCLIN-5"/>
    <property type="match status" value="1"/>
</dbReference>
<accession>A0A642V6H7</accession>
<dbReference type="PANTHER" id="PTHR15615">
    <property type="match status" value="1"/>
</dbReference>
<dbReference type="GO" id="GO:0019901">
    <property type="term" value="F:protein kinase binding"/>
    <property type="evidence" value="ECO:0007669"/>
    <property type="project" value="InterPro"/>
</dbReference>
<gene>
    <name evidence="2" type="ORF">TRICI_002489</name>
</gene>
<dbReference type="GO" id="GO:0016538">
    <property type="term" value="F:cyclin-dependent protein serine/threonine kinase regulator activity"/>
    <property type="evidence" value="ECO:0007669"/>
    <property type="project" value="TreeGrafter"/>
</dbReference>
<dbReference type="OrthoDB" id="286814at2759"/>